<sequence length="351" mass="39814">MILLHSQALVCDARPDFPLRIAVKRYWEPRISSEDPDALTLILAHGAGHHKEHWEPVIESLYRLSQRSARGMHRVKIRDVWSMDCPNHGDAAVLNEHTLKWGYHYFSIEDYARAVHILLSGHGSGIDVDFSTRRLVGIGHSMGAVALTLCMTYWPKPKIQSFVLIEPMTTPSGDFELPQNFKAALIAGAEKRRDVFPSREEAFAWLRSRANFKAWNPRVLQIYMTHGMRDLPTAEYPDKTEGVTLKCTKDQEAACYRDQDNAARVRGYNYLSVLSATNPVHMIYGDVDDYIRPRRIKDHVLSAGTQGLQTSTTFVEGAGHLILQTHPDKLADAIWSVLDGRPLDVRERSFL</sequence>
<dbReference type="EMBL" id="KV427659">
    <property type="protein sequence ID" value="KZT01785.1"/>
    <property type="molecule type" value="Genomic_DNA"/>
</dbReference>
<dbReference type="RefSeq" id="XP_040759525.1">
    <property type="nucleotide sequence ID" value="XM_040913963.1"/>
</dbReference>
<dbReference type="InterPro" id="IPR029058">
    <property type="entry name" value="AB_hydrolase_fold"/>
</dbReference>
<keyword evidence="3" id="KW-1185">Reference proteome</keyword>
<proteinExistence type="predicted"/>
<name>A0A165BWL8_9APHY</name>
<evidence type="ECO:0000313" key="2">
    <source>
        <dbReference type="EMBL" id="KZT01785.1"/>
    </source>
</evidence>
<dbReference type="GO" id="GO:0016020">
    <property type="term" value="C:membrane"/>
    <property type="evidence" value="ECO:0007669"/>
    <property type="project" value="TreeGrafter"/>
</dbReference>
<dbReference type="PANTHER" id="PTHR43798">
    <property type="entry name" value="MONOACYLGLYCEROL LIPASE"/>
    <property type="match status" value="1"/>
</dbReference>
<dbReference type="Pfam" id="PF12697">
    <property type="entry name" value="Abhydrolase_6"/>
    <property type="match status" value="1"/>
</dbReference>
<dbReference type="InterPro" id="IPR000073">
    <property type="entry name" value="AB_hydrolase_1"/>
</dbReference>
<evidence type="ECO:0000313" key="3">
    <source>
        <dbReference type="Proteomes" id="UP000076871"/>
    </source>
</evidence>
<dbReference type="InterPro" id="IPR050266">
    <property type="entry name" value="AB_hydrolase_sf"/>
</dbReference>
<dbReference type="STRING" id="1314785.A0A165BWL8"/>
<organism evidence="2 3">
    <name type="scientific">Laetiporus sulphureus 93-53</name>
    <dbReference type="NCBI Taxonomy" id="1314785"/>
    <lineage>
        <taxon>Eukaryota</taxon>
        <taxon>Fungi</taxon>
        <taxon>Dikarya</taxon>
        <taxon>Basidiomycota</taxon>
        <taxon>Agaricomycotina</taxon>
        <taxon>Agaricomycetes</taxon>
        <taxon>Polyporales</taxon>
        <taxon>Laetiporus</taxon>
    </lineage>
</organism>
<keyword evidence="2" id="KW-0378">Hydrolase</keyword>
<dbReference type="Proteomes" id="UP000076871">
    <property type="component" value="Unassembled WGS sequence"/>
</dbReference>
<dbReference type="InParanoid" id="A0A165BWL8"/>
<dbReference type="OrthoDB" id="94039at2759"/>
<protein>
    <submittedName>
        <fullName evidence="2">Alpha/beta-hydrolase</fullName>
    </submittedName>
</protein>
<dbReference type="Gene3D" id="3.40.50.1820">
    <property type="entry name" value="alpha/beta hydrolase"/>
    <property type="match status" value="1"/>
</dbReference>
<dbReference type="GeneID" id="63830991"/>
<accession>A0A165BWL8</accession>
<feature type="domain" description="AB hydrolase-1" evidence="1">
    <location>
        <begin position="41"/>
        <end position="333"/>
    </location>
</feature>
<reference evidence="2 3" key="1">
    <citation type="journal article" date="2016" name="Mol. Biol. Evol.">
        <title>Comparative Genomics of Early-Diverging Mushroom-Forming Fungi Provides Insights into the Origins of Lignocellulose Decay Capabilities.</title>
        <authorList>
            <person name="Nagy L.G."/>
            <person name="Riley R."/>
            <person name="Tritt A."/>
            <person name="Adam C."/>
            <person name="Daum C."/>
            <person name="Floudas D."/>
            <person name="Sun H."/>
            <person name="Yadav J.S."/>
            <person name="Pangilinan J."/>
            <person name="Larsson K.H."/>
            <person name="Matsuura K."/>
            <person name="Barry K."/>
            <person name="Labutti K."/>
            <person name="Kuo R."/>
            <person name="Ohm R.A."/>
            <person name="Bhattacharya S.S."/>
            <person name="Shirouzu T."/>
            <person name="Yoshinaga Y."/>
            <person name="Martin F.M."/>
            <person name="Grigoriev I.V."/>
            <person name="Hibbett D.S."/>
        </authorList>
    </citation>
    <scope>NUCLEOTIDE SEQUENCE [LARGE SCALE GENOMIC DNA]</scope>
    <source>
        <strain evidence="2 3">93-53</strain>
    </source>
</reference>
<dbReference type="AlphaFoldDB" id="A0A165BWL8"/>
<gene>
    <name evidence="2" type="ORF">LAESUDRAFT_795270</name>
</gene>
<evidence type="ECO:0000259" key="1">
    <source>
        <dbReference type="Pfam" id="PF12697"/>
    </source>
</evidence>
<dbReference type="SUPFAM" id="SSF53474">
    <property type="entry name" value="alpha/beta-Hydrolases"/>
    <property type="match status" value="1"/>
</dbReference>
<dbReference type="PANTHER" id="PTHR43798:SF33">
    <property type="entry name" value="HYDROLASE, PUTATIVE (AFU_ORTHOLOGUE AFUA_2G14860)-RELATED"/>
    <property type="match status" value="1"/>
</dbReference>
<dbReference type="GO" id="GO:0016787">
    <property type="term" value="F:hydrolase activity"/>
    <property type="evidence" value="ECO:0007669"/>
    <property type="project" value="UniProtKB-KW"/>
</dbReference>